<dbReference type="RefSeq" id="WP_006982298.1">
    <property type="nucleotide sequence ID" value="NZ_ABVL01000019.1"/>
</dbReference>
<evidence type="ECO:0000313" key="4">
    <source>
        <dbReference type="EMBL" id="EDY17460.1"/>
    </source>
</evidence>
<organism evidence="4 5">
    <name type="scientific">Chthoniobacter flavus Ellin428</name>
    <dbReference type="NCBI Taxonomy" id="497964"/>
    <lineage>
        <taxon>Bacteria</taxon>
        <taxon>Pseudomonadati</taxon>
        <taxon>Verrucomicrobiota</taxon>
        <taxon>Spartobacteria</taxon>
        <taxon>Chthoniobacterales</taxon>
        <taxon>Chthoniobacteraceae</taxon>
        <taxon>Chthoniobacter</taxon>
    </lineage>
</organism>
<sequence>MSNPKNPRKAAHISKHFIRRLSSWIVLSTALTLSAAKVAHASTLYWDPDTVPGNNVFGTQAGLGGAGTWNATNVNWWDGSSATDTLWASGNIASFGGTAGGALTLGSPISVGGLAFTTSGYTTVLTASNTITLGAGSVIAADANATIGTAAVNGILGTNGFTMSGGGTLTVVGANTGLTGAITVASGTLVSSGNASALGTAQPITLDFGTLSLLNNGAGSSSATAISYGDAVTVNGNSTINVNNAGSNANNTISIATLNLNNSQLTVTNGNSYGLQVTGSTTLGGPITTISTGLTFTANNANPTSNMLALSGGVTGGGALNKQGSGTVNLFGANTYTGGTNIFAGAVTLANSTATAGTGNIIVNPGAALAVTNAANVTFSGGQTLAVESAANSFGILRLDSTASNIVTGSSLGSMFVSPYGAAFQLNTGSVNYNATGVPGAAATYTQNINLANIGASTAGNGPVFLGAASNTTMSGTILPSGGVYRIGANATTGTVLTLSGSGALTGASNVIVGSPMENVQGVANASGTVAISNANSGLTGTITINKGSAVQVTGTSTASNNPLGTGTVNIYGGNIAISTGTANQNAAAGTLDTTATNYTGTAPYLGNTLFDLYQGGILQLNDTAVTTVGGTTNLRLSSSATINSYSGVFNLLASNTATTTTAQTIGTYNAAGGNIIADTQGSGTNANASLTIANLNRVGNGTIALTHGANVYGATQTQFAITNLNGSAPLATNGMIAPWLVDATTFSFFNYASGSLQTLGTTYGSANNWDVNASTAALLQGATATQKVDVTAAAALSASANVYALRVGNFALTNGSGANTITINGNATDGAGLILNSTAAQTDTVNFTFGVTGNVEAIIYATTAAQTTTLSGSVAANGLTKFGPGTLALTGTNTGVTTLPSGLGNAAGSSLQGTITLNQGVLNATPAGANFRPVTVNAGDLQFNTASLFLNDITFAGDASIDTGTNLQPRYNSLTVAARSGSTDPITIATIAGGLVSNQGLTLNGALNLNHVTGGNQWVLGNFGLASSSLSGTGALNKWGAGQVILVTSSPSYTGAITINGIGGNNNNALIRSQDAGATDTPFGSGAVVVNPGGVVSLAHPANLVGNSSVTLNSDLNGLATVALSYNGNATLPTNTFTFNNTNLAGPFSAVLAVDSVGFSGAIDLSAATGFGNGLAFLGSANATGNVTGSITPSTTNLTLPNTGTGGVSMSTTSTGVYRIGAGGGTTQFLGSGQFASGNDIEVGAISNVHQYSSVSLANGNGTAAIYNLNSGFNGTIVLNGSVSGLGQGNLIVGNDNALGSGTILFDGGGIQADTGTGLPFNDPTRTIGNAIVFAGDALFNGATDLKFTANFGLAPGQSGVTRVFNAANTTGVTTFTGNISDGTGGSLNSITKTGTGFLQFTGSNTYSGYTNINAGEIIVTGDSSISSNSTITLGGGFLGAWSSTFTTNRNYILTASGGGFDVGPGQTVTQSNQSNISGAFTFNKSGLGNMVLNGVNSQTATQVNAGELWVGSNVALGDIPTNGAIILNSAPSATVVPATLVVTNSFTSGRAINSVSNSSGVVSVQSGQTFTDTGVINLGTGLFTKAGFGTLVTTGTNTGTAVAVQAGIWQSANNQPFGLGAAVDVNGGTLLLQNTTAINAIAGTGTMSFGGGGHLALQSAATFSDQITEANINRSVAGTLIIDPGTSTLGVAGNTNDVRVIPSTQINGVAVASANVNGILPANIITQTGGIGSFATYLSSAAGIGTFTGYTAAGSGSFVGSATTLTDVTAPITSIPAGSTGPNVIPGAPTYGFRTNSNISGGSLRIGSVSSTNEGGIIVNGTVNIGANLTFDPTIATGTAASGEGLLYVNPGGTATLSGGLLATSLVKFGTGTLVLAPTASSQAILGQLTVQEGTLQLSGVNFNKFQTDLVLNGAATTLDLNGQNLAFDSLANSAGVTGTVGGGIIGNSSTSAAGTLTIVGASGVNTTFAGNIVDAVNGGNQTTALVKEGASTLVLGIAVQGQPDASNNTYTGGTTLYGYDSTAGNQNGALISNTGVLTVQNPLGLGTGAVNLDGGTLSLLSNGGGINGTIILGNQTGIGSTVNVEGPSIINVDRVAANTGNSWQIGNLNMTENALDVTGGDSYHLRVAGTTTILGNYASFITGTTSSSGTTELAGLITGSGALDKYGADISRMLLIDNGGNSYSGGTNIISGNLIVNTASGTPLGTGRVNVFPSGMLTISGLGTWASGTIGGAPVVVNSYVNSAATIGLLNDNFDPTTWLGASGVFNNAYGTSAVSLNRPFWTRALDQSAFGDGRTFLTPGIVGEVDYIASNLIPGLGDGTAARIYRLGSGAINGQNLAFTGADNVLNDLAAPGTMVQIGSPTSIMNNGALTNLGNSSGNTTSVIIRNSNDYTGGTIVWKGSVLQIETGASPGANNSPLGTGAVDVWGTLQTSGQNGSFVNASTGNNNNVINLHPGGLIVINDVAGTVTGGQGRWADATGINLNGGSFQFTGATGYGSSETIGTVTVDKLGRIIVSKGSGAGTAQLNIAGLTRVTASGSTGAGALLLQGSGNGTLGMVASATISNTNANAFDRIVITGTAPTLGGNVSIGAGITAGIATAGMAAPWIINTNDPLGVLDFVTYSPGASNTGFQPLVTIGSPGAGTLAANGTFTPGANQVGYSKVFGGGTAAPTIGAGQLTASDTVDLNGNAALTLADVNTSVYALRTNQNILPATSANPSLTIVSGGLLAVTNNVTINPNAVGLNLPNQAMTLNFGVGGNAEAVIGSTVTVMTINAQIVATGLTRIATQGSGANLILTGDNLLSGPVTLDGGIIQAQNTLSGIGSVVPGVFNGQNVILGGAANAGADRIVLDARVGTSTTSVLASGVQATSRFSDAFYVNGDSEIDTNNASISQHIASLTMADLGAEKPIALTLSNGVYVEGTTTLGTNNQFNVVFQNFSSSTFGGLVQGGTLNKYGNATLLMAGTANTYAATVINEAAANTATSIVGSLTRSGSPFGSGPITINPGAELRIMDPSNIAGNTVNLKTDGEGIGGIGLAVTMSQATIAGLFGSGAGLINVSSTGDQSASVALDANSWNNAVNIGGIETAIGNSKPVWLGSSMNPVQIYFNSGSVNYNASTLTAGAGNTLRIGGGGNQGSIALGVGQFENVLTGNETVMLSASTAGLMQNGPLYVNGNIGSLVLDNRDMGFTGTVVINAGGNINIQNAYALGSGTIQFNGSAALNNGGVQIGNNQTVPNAISVTGDLLAYLGGTNATLSGNVNLAPSGTGGTRVFFDASTATGFTGVISDAGTGTGMSNIIFSGNNNNNGGSAIFHGANTYHGTTTITSGLLYAATDVTPNVAGALGISDTPILLGNVGTNSAGQFALAGQFNMGRDIIATGQAGNNFNLVRLQSMQYGTITGSINTTISTAGGGLALDAVSTANGVGGILDVKGQIVGAGALQIGGGGAGVVRLSSNANGFGINTFSGGVNIWGGRLQINADTYFTGSASSPTIISGPLGTGTLFLGRQGTTTSGVGNQAPTFVENRPVRRRSHDRQPLGCNQP</sequence>
<keyword evidence="1 3" id="KW-0732">Signal</keyword>
<dbReference type="Proteomes" id="UP000005824">
    <property type="component" value="Unassembled WGS sequence"/>
</dbReference>
<dbReference type="eggNOG" id="COG3210">
    <property type="taxonomic scope" value="Bacteria"/>
</dbReference>
<protein>
    <submittedName>
        <fullName evidence="4">Autotransporter-associated beta strand repeat protein</fullName>
    </submittedName>
</protein>
<accession>B4D7T7</accession>
<feature type="chain" id="PRO_5002802569" evidence="3">
    <location>
        <begin position="42"/>
        <end position="3545"/>
    </location>
</feature>
<dbReference type="NCBIfam" id="TIGR02601">
    <property type="entry name" value="autotrns_rpt"/>
    <property type="match status" value="2"/>
</dbReference>
<feature type="signal peptide" evidence="3">
    <location>
        <begin position="1"/>
        <end position="41"/>
    </location>
</feature>
<evidence type="ECO:0000256" key="3">
    <source>
        <dbReference type="SAM" id="SignalP"/>
    </source>
</evidence>
<dbReference type="InterPro" id="IPR013425">
    <property type="entry name" value="Autotrns_rpt"/>
</dbReference>
<evidence type="ECO:0000313" key="5">
    <source>
        <dbReference type="Proteomes" id="UP000005824"/>
    </source>
</evidence>
<gene>
    <name evidence="4" type="ORF">CfE428DRAFT_4977</name>
</gene>
<evidence type="ECO:0000256" key="2">
    <source>
        <dbReference type="SAM" id="MobiDB-lite"/>
    </source>
</evidence>
<dbReference type="EMBL" id="ABVL01000019">
    <property type="protein sequence ID" value="EDY17460.1"/>
    <property type="molecule type" value="Genomic_DNA"/>
</dbReference>
<dbReference type="Pfam" id="PF12951">
    <property type="entry name" value="PATR"/>
    <property type="match status" value="9"/>
</dbReference>
<reference evidence="4 5" key="1">
    <citation type="journal article" date="2011" name="J. Bacteriol.">
        <title>Genome sequence of Chthoniobacter flavus Ellin428, an aerobic heterotrophic soil bacterium.</title>
        <authorList>
            <person name="Kant R."/>
            <person name="van Passel M.W."/>
            <person name="Palva A."/>
            <person name="Lucas S."/>
            <person name="Lapidus A."/>
            <person name="Glavina Del Rio T."/>
            <person name="Dalin E."/>
            <person name="Tice H."/>
            <person name="Bruce D."/>
            <person name="Goodwin L."/>
            <person name="Pitluck S."/>
            <person name="Larimer F.W."/>
            <person name="Land M.L."/>
            <person name="Hauser L."/>
            <person name="Sangwan P."/>
            <person name="de Vos W.M."/>
            <person name="Janssen P.H."/>
            <person name="Smidt H."/>
        </authorList>
    </citation>
    <scope>NUCLEOTIDE SEQUENCE [LARGE SCALE GENOMIC DNA]</scope>
    <source>
        <strain evidence="4 5">Ellin428</strain>
    </source>
</reference>
<dbReference type="STRING" id="497964.CfE428DRAFT_4977"/>
<evidence type="ECO:0000256" key="1">
    <source>
        <dbReference type="ARBA" id="ARBA00022729"/>
    </source>
</evidence>
<keyword evidence="5" id="KW-1185">Reference proteome</keyword>
<name>B4D7T7_9BACT</name>
<feature type="region of interest" description="Disordered" evidence="2">
    <location>
        <begin position="3513"/>
        <end position="3545"/>
    </location>
</feature>
<comment type="caution">
    <text evidence="4">The sequence shown here is derived from an EMBL/GenBank/DDBJ whole genome shotgun (WGS) entry which is preliminary data.</text>
</comment>
<feature type="compositionally biased region" description="Polar residues" evidence="2">
    <location>
        <begin position="3513"/>
        <end position="3522"/>
    </location>
</feature>
<dbReference type="InParanoid" id="B4D7T7"/>
<proteinExistence type="predicted"/>